<keyword evidence="1" id="KW-1133">Transmembrane helix</keyword>
<feature type="transmembrane region" description="Helical" evidence="1">
    <location>
        <begin position="145"/>
        <end position="162"/>
    </location>
</feature>
<keyword evidence="3" id="KW-1185">Reference proteome</keyword>
<protein>
    <submittedName>
        <fullName evidence="2">Uncharacterized protein</fullName>
    </submittedName>
</protein>
<dbReference type="AlphaFoldDB" id="A0AAN9Y623"/>
<reference evidence="2 3" key="1">
    <citation type="submission" date="2024-03" db="EMBL/GenBank/DDBJ databases">
        <title>Adaptation during the transition from Ophiocordyceps entomopathogen to insect associate is accompanied by gene loss and intensified selection.</title>
        <authorList>
            <person name="Ward C.M."/>
            <person name="Onetto C.A."/>
            <person name="Borneman A.R."/>
        </authorList>
    </citation>
    <scope>NUCLEOTIDE SEQUENCE [LARGE SCALE GENOMIC DNA]</scope>
    <source>
        <strain evidence="2">AWRI1</strain>
        <tissue evidence="2">Single Adult Female</tissue>
    </source>
</reference>
<dbReference type="Proteomes" id="UP001367676">
    <property type="component" value="Unassembled WGS sequence"/>
</dbReference>
<feature type="transmembrane region" description="Helical" evidence="1">
    <location>
        <begin position="119"/>
        <end position="139"/>
    </location>
</feature>
<gene>
    <name evidence="2" type="ORF">V9T40_002901</name>
</gene>
<dbReference type="PANTHER" id="PTHR21879:SF9">
    <property type="entry name" value="OSIRIS 16"/>
    <property type="match status" value="1"/>
</dbReference>
<dbReference type="PANTHER" id="PTHR21879">
    <property type="entry name" value="FI03362P-RELATED-RELATED"/>
    <property type="match status" value="1"/>
</dbReference>
<name>A0AAN9Y623_9HEMI</name>
<accession>A0AAN9Y623</accession>
<organism evidence="2 3">
    <name type="scientific">Parthenolecanium corni</name>
    <dbReference type="NCBI Taxonomy" id="536013"/>
    <lineage>
        <taxon>Eukaryota</taxon>
        <taxon>Metazoa</taxon>
        <taxon>Ecdysozoa</taxon>
        <taxon>Arthropoda</taxon>
        <taxon>Hexapoda</taxon>
        <taxon>Insecta</taxon>
        <taxon>Pterygota</taxon>
        <taxon>Neoptera</taxon>
        <taxon>Paraneoptera</taxon>
        <taxon>Hemiptera</taxon>
        <taxon>Sternorrhyncha</taxon>
        <taxon>Coccoidea</taxon>
        <taxon>Coccidae</taxon>
        <taxon>Parthenolecanium</taxon>
    </lineage>
</organism>
<proteinExistence type="predicted"/>
<evidence type="ECO:0000313" key="3">
    <source>
        <dbReference type="Proteomes" id="UP001367676"/>
    </source>
</evidence>
<sequence length="246" mass="27235">MWKKCSNNSYVACAKLALAYVIEKLDFSENLILMPGISLLKRSDGSTSNLEEIIVKQDFTEALDRYLIEKIKRYLGSLTISVKLLDKNTVDDMRSLSEALGVSPNTETGRGKKKYMQSLLMAGWMSGATLLALTMKTIAILSGKAMLAALLSLMLSVISAFSKHHHGELKSTTYEIITKPIVSHSHSTDIHEAHASDLSPAYAYKRSIPPDVLVKADSASEIEHIIRRIKDRAPYYAPLAVEYAKT</sequence>
<evidence type="ECO:0000313" key="2">
    <source>
        <dbReference type="EMBL" id="KAK7591288.1"/>
    </source>
</evidence>
<dbReference type="InterPro" id="IPR012464">
    <property type="entry name" value="DUF1676"/>
</dbReference>
<dbReference type="GO" id="GO:0016020">
    <property type="term" value="C:membrane"/>
    <property type="evidence" value="ECO:0007669"/>
    <property type="project" value="TreeGrafter"/>
</dbReference>
<evidence type="ECO:0000256" key="1">
    <source>
        <dbReference type="SAM" id="Phobius"/>
    </source>
</evidence>
<keyword evidence="1" id="KW-0472">Membrane</keyword>
<keyword evidence="1" id="KW-0812">Transmembrane</keyword>
<dbReference type="EMBL" id="JBBCAQ010000022">
    <property type="protein sequence ID" value="KAK7591288.1"/>
    <property type="molecule type" value="Genomic_DNA"/>
</dbReference>
<dbReference type="Pfam" id="PF07898">
    <property type="entry name" value="DUF1676"/>
    <property type="match status" value="1"/>
</dbReference>
<comment type="caution">
    <text evidence="2">The sequence shown here is derived from an EMBL/GenBank/DDBJ whole genome shotgun (WGS) entry which is preliminary data.</text>
</comment>